<keyword evidence="3" id="KW-1185">Reference proteome</keyword>
<reference evidence="2 3" key="1">
    <citation type="submission" date="2016-10" db="EMBL/GenBank/DDBJ databases">
        <authorList>
            <person name="de Groot N.N."/>
        </authorList>
    </citation>
    <scope>NUCLEOTIDE SEQUENCE [LARGE SCALE GENOMIC DNA]</scope>
    <source>
        <strain evidence="3">KMM 9023,NRIC 0796,JCM 17311,KCTC 23692</strain>
    </source>
</reference>
<dbReference type="Proteomes" id="UP000199302">
    <property type="component" value="Unassembled WGS sequence"/>
</dbReference>
<keyword evidence="1" id="KW-1133">Transmembrane helix</keyword>
<keyword evidence="1" id="KW-0812">Transmembrane</keyword>
<protein>
    <recommendedName>
        <fullName evidence="4">DUF5337 domain-containing protein</fullName>
    </recommendedName>
</protein>
<dbReference type="RefSeq" id="WP_092075501.1">
    <property type="nucleotide sequence ID" value="NZ_FOYI01000001.1"/>
</dbReference>
<dbReference type="AlphaFoldDB" id="A0A1I6CNI4"/>
<name>A0A1I6CNI4_9RHOB</name>
<organism evidence="2 3">
    <name type="scientific">Poseidonocella sedimentorum</name>
    <dbReference type="NCBI Taxonomy" id="871652"/>
    <lineage>
        <taxon>Bacteria</taxon>
        <taxon>Pseudomonadati</taxon>
        <taxon>Pseudomonadota</taxon>
        <taxon>Alphaproteobacteria</taxon>
        <taxon>Rhodobacterales</taxon>
        <taxon>Roseobacteraceae</taxon>
        <taxon>Poseidonocella</taxon>
    </lineage>
</organism>
<proteinExistence type="predicted"/>
<evidence type="ECO:0000313" key="2">
    <source>
        <dbReference type="EMBL" id="SFQ94730.1"/>
    </source>
</evidence>
<evidence type="ECO:0008006" key="4">
    <source>
        <dbReference type="Google" id="ProtNLM"/>
    </source>
</evidence>
<evidence type="ECO:0000256" key="1">
    <source>
        <dbReference type="SAM" id="Phobius"/>
    </source>
</evidence>
<keyword evidence="1" id="KW-0472">Membrane</keyword>
<dbReference type="EMBL" id="FOYI01000001">
    <property type="protein sequence ID" value="SFQ94730.1"/>
    <property type="molecule type" value="Genomic_DNA"/>
</dbReference>
<gene>
    <name evidence="2" type="ORF">SAMN04515673_10187</name>
</gene>
<dbReference type="OrthoDB" id="7658896at2"/>
<dbReference type="Pfam" id="PF17272">
    <property type="entry name" value="DUF5337"/>
    <property type="match status" value="1"/>
</dbReference>
<dbReference type="InterPro" id="IPR020308">
    <property type="entry name" value="Uncharacterised_Ynq1"/>
</dbReference>
<feature type="transmembrane region" description="Helical" evidence="1">
    <location>
        <begin position="20"/>
        <end position="38"/>
    </location>
</feature>
<dbReference type="STRING" id="871652.SAMN04515673_10187"/>
<feature type="transmembrane region" description="Helical" evidence="1">
    <location>
        <begin position="50"/>
        <end position="71"/>
    </location>
</feature>
<sequence>MDRQTDTAAQEAALARQGRIAALVIAGGMLFWIIAQWLGPRLGLPGRFAVLIDLAVLAALFWALVVTFQIWRKRRDISD</sequence>
<evidence type="ECO:0000313" key="3">
    <source>
        <dbReference type="Proteomes" id="UP000199302"/>
    </source>
</evidence>
<accession>A0A1I6CNI4</accession>